<dbReference type="Proteomes" id="UP000050640">
    <property type="component" value="Unplaced"/>
</dbReference>
<reference evidence="2" key="1">
    <citation type="submission" date="2017-02" db="UniProtKB">
        <authorList>
            <consortium name="WormBaseParasite"/>
        </authorList>
    </citation>
    <scope>IDENTIFICATION</scope>
</reference>
<organism evidence="1 2">
    <name type="scientific">Elaeophora elaphi</name>
    <dbReference type="NCBI Taxonomy" id="1147741"/>
    <lineage>
        <taxon>Eukaryota</taxon>
        <taxon>Metazoa</taxon>
        <taxon>Ecdysozoa</taxon>
        <taxon>Nematoda</taxon>
        <taxon>Chromadorea</taxon>
        <taxon>Rhabditida</taxon>
        <taxon>Spirurina</taxon>
        <taxon>Spiruromorpha</taxon>
        <taxon>Filarioidea</taxon>
        <taxon>Onchocercidae</taxon>
        <taxon>Elaeophora</taxon>
    </lineage>
</organism>
<protein>
    <submittedName>
        <fullName evidence="2">Ovule protein</fullName>
    </submittedName>
</protein>
<evidence type="ECO:0000313" key="1">
    <source>
        <dbReference type="Proteomes" id="UP000050640"/>
    </source>
</evidence>
<name>A0A0R3RVQ5_9BILA</name>
<sequence>MRRKKRLLICLKVWVDKTLNISDCYKKKDLEATQEEGFNSDRENGKRKVVRNLSDINDNRTHFPEVASTLSGHRCTLDSRLRMDREIEEIKSTHEMDSFKPLEPIVDRKSHVKVAEKKCIFYETNDESTIDDDLDERIKFCLSLPVFVELDFDFDNQLPLYNSYLFPS</sequence>
<proteinExistence type="predicted"/>
<evidence type="ECO:0000313" key="2">
    <source>
        <dbReference type="WBParaSite" id="EEL_0000620301-mRNA-1"/>
    </source>
</evidence>
<dbReference type="WBParaSite" id="EEL_0000620301-mRNA-1">
    <property type="protein sequence ID" value="EEL_0000620301-mRNA-1"/>
    <property type="gene ID" value="EEL_0000620301"/>
</dbReference>
<keyword evidence="1" id="KW-1185">Reference proteome</keyword>
<dbReference type="AlphaFoldDB" id="A0A0R3RVQ5"/>
<accession>A0A0R3RVQ5</accession>